<feature type="transmembrane region" description="Helical" evidence="7">
    <location>
        <begin position="482"/>
        <end position="501"/>
    </location>
</feature>
<feature type="transmembrane region" description="Helical" evidence="7">
    <location>
        <begin position="226"/>
        <end position="244"/>
    </location>
</feature>
<evidence type="ECO:0000256" key="2">
    <source>
        <dbReference type="ARBA" id="ARBA00022448"/>
    </source>
</evidence>
<dbReference type="GO" id="GO:0005886">
    <property type="term" value="C:plasma membrane"/>
    <property type="evidence" value="ECO:0007669"/>
    <property type="project" value="TreeGrafter"/>
</dbReference>
<evidence type="ECO:0000256" key="6">
    <source>
        <dbReference type="ARBA" id="ARBA00044273"/>
    </source>
</evidence>
<feature type="transmembrane region" description="Helical" evidence="7">
    <location>
        <begin position="382"/>
        <end position="405"/>
    </location>
</feature>
<keyword evidence="3 7" id="KW-0812">Transmembrane</keyword>
<name>A0A381SBX7_9ZZZZ</name>
<evidence type="ECO:0000256" key="3">
    <source>
        <dbReference type="ARBA" id="ARBA00022692"/>
    </source>
</evidence>
<dbReference type="InterPro" id="IPR036259">
    <property type="entry name" value="MFS_trans_sf"/>
</dbReference>
<evidence type="ECO:0000259" key="8">
    <source>
        <dbReference type="PROSITE" id="PS50850"/>
    </source>
</evidence>
<dbReference type="InterPro" id="IPR005829">
    <property type="entry name" value="Sugar_transporter_CS"/>
</dbReference>
<feature type="domain" description="Major facilitator superfamily (MFS) profile" evidence="8">
    <location>
        <begin position="9"/>
        <end position="505"/>
    </location>
</feature>
<organism evidence="9">
    <name type="scientific">marine metagenome</name>
    <dbReference type="NCBI Taxonomy" id="408172"/>
    <lineage>
        <taxon>unclassified sequences</taxon>
        <taxon>metagenomes</taxon>
        <taxon>ecological metagenomes</taxon>
    </lineage>
</organism>
<feature type="transmembrane region" description="Helical" evidence="7">
    <location>
        <begin position="194"/>
        <end position="214"/>
    </location>
</feature>
<dbReference type="PRINTS" id="PR01036">
    <property type="entry name" value="TCRTETB"/>
</dbReference>
<reference evidence="9" key="1">
    <citation type="submission" date="2018-05" db="EMBL/GenBank/DDBJ databases">
        <authorList>
            <person name="Lanie J.A."/>
            <person name="Ng W.-L."/>
            <person name="Kazmierczak K.M."/>
            <person name="Andrzejewski T.M."/>
            <person name="Davidsen T.M."/>
            <person name="Wayne K.J."/>
            <person name="Tettelin H."/>
            <person name="Glass J.I."/>
            <person name="Rusch D."/>
            <person name="Podicherti R."/>
            <person name="Tsui H.-C.T."/>
            <person name="Winkler M.E."/>
        </authorList>
    </citation>
    <scope>NUCLEOTIDE SEQUENCE</scope>
</reference>
<dbReference type="CDD" id="cd17321">
    <property type="entry name" value="MFS_MMR_MDR_like"/>
    <property type="match status" value="1"/>
</dbReference>
<evidence type="ECO:0000256" key="4">
    <source>
        <dbReference type="ARBA" id="ARBA00022989"/>
    </source>
</evidence>
<feature type="transmembrane region" description="Helical" evidence="7">
    <location>
        <begin position="138"/>
        <end position="156"/>
    </location>
</feature>
<dbReference type="SUPFAM" id="SSF103473">
    <property type="entry name" value="MFS general substrate transporter"/>
    <property type="match status" value="1"/>
</dbReference>
<protein>
    <recommendedName>
        <fullName evidence="6">MFS-type drug efflux transporter P55</fullName>
    </recommendedName>
</protein>
<dbReference type="EMBL" id="UINC01002859">
    <property type="protein sequence ID" value="SVA01004.1"/>
    <property type="molecule type" value="Genomic_DNA"/>
</dbReference>
<feature type="transmembrane region" description="Helical" evidence="7">
    <location>
        <begin position="352"/>
        <end position="370"/>
    </location>
</feature>
<evidence type="ECO:0000256" key="7">
    <source>
        <dbReference type="SAM" id="Phobius"/>
    </source>
</evidence>
<evidence type="ECO:0000256" key="1">
    <source>
        <dbReference type="ARBA" id="ARBA00004127"/>
    </source>
</evidence>
<dbReference type="PROSITE" id="PS50850">
    <property type="entry name" value="MFS"/>
    <property type="match status" value="1"/>
</dbReference>
<dbReference type="Pfam" id="PF07690">
    <property type="entry name" value="MFS_1"/>
    <property type="match status" value="1"/>
</dbReference>
<dbReference type="InterPro" id="IPR020846">
    <property type="entry name" value="MFS_dom"/>
</dbReference>
<proteinExistence type="predicted"/>
<feature type="transmembrane region" description="Helical" evidence="7">
    <location>
        <begin position="162"/>
        <end position="182"/>
    </location>
</feature>
<gene>
    <name evidence="9" type="ORF">METZ01_LOCUS53858</name>
</gene>
<sequence length="511" mass="54734">MKISNKTVALIPVFAGIFFAADDQTVIVTILPQIMSDLMVDVAELDKAMWTVTGYLLGYVSVMPIMGRISDIYGRKFIYVASMSVFMLGSVGTGLTNSMGFLESYSYHDSTLIRSCVSGILEVTSSINWVIGTRIIQAVGAGALIPITIAIISDFYSGKERAIPLGLTGASAEAGAVTGPLWGGIITQFFSWQWVFWLNIPIGLLVIAGILFLVPNSKGIAHKIDYLGSGIIVAAICFITLGCSQSGSNTSFLVIFVSVGVSLLIGYYLLSKQNDNSVVPIDLFKNVPFLAANTLHLFYGAALIISMVTIPLMVNTVLSGTSLEGGLILMRMTIAIPIGAVMGGWLSKHFDLRIPAISGLIFCFVALLFMSRWNELIGDPLMSYHLLVAGFGFGLMIAPITTSAINSSSTQYQGSAAGIISSSRFLGMTFGIAALSAWGSQRFQDLLLGIGLKIPGTGIFGTPTLEFENLLIQAGINLFHDFFMIGAILCLIGIFPCLLLVKPRMAKDPME</sequence>
<evidence type="ECO:0000256" key="5">
    <source>
        <dbReference type="ARBA" id="ARBA00023136"/>
    </source>
</evidence>
<keyword evidence="2" id="KW-0813">Transport</keyword>
<dbReference type="Gene3D" id="1.20.1250.20">
    <property type="entry name" value="MFS general substrate transporter like domains"/>
    <property type="match status" value="1"/>
</dbReference>
<accession>A0A381SBX7</accession>
<dbReference type="AlphaFoldDB" id="A0A381SBX7"/>
<dbReference type="InterPro" id="IPR011701">
    <property type="entry name" value="MFS"/>
</dbReference>
<dbReference type="PANTHER" id="PTHR23501:SF191">
    <property type="entry name" value="VACUOLAR BASIC AMINO ACID TRANSPORTER 4"/>
    <property type="match status" value="1"/>
</dbReference>
<feature type="transmembrane region" description="Helical" evidence="7">
    <location>
        <begin position="290"/>
        <end position="314"/>
    </location>
</feature>
<dbReference type="GO" id="GO:0022857">
    <property type="term" value="F:transmembrane transporter activity"/>
    <property type="evidence" value="ECO:0007669"/>
    <property type="project" value="InterPro"/>
</dbReference>
<dbReference type="Gene3D" id="1.20.1720.10">
    <property type="entry name" value="Multidrug resistance protein D"/>
    <property type="match status" value="1"/>
</dbReference>
<dbReference type="PROSITE" id="PS00216">
    <property type="entry name" value="SUGAR_TRANSPORT_1"/>
    <property type="match status" value="1"/>
</dbReference>
<evidence type="ECO:0000313" key="9">
    <source>
        <dbReference type="EMBL" id="SVA01004.1"/>
    </source>
</evidence>
<feature type="transmembrane region" description="Helical" evidence="7">
    <location>
        <begin position="251"/>
        <end position="270"/>
    </location>
</feature>
<dbReference type="PANTHER" id="PTHR23501">
    <property type="entry name" value="MAJOR FACILITATOR SUPERFAMILY"/>
    <property type="match status" value="1"/>
</dbReference>
<keyword evidence="5 7" id="KW-0472">Membrane</keyword>
<comment type="subcellular location">
    <subcellularLocation>
        <location evidence="1">Endomembrane system</location>
        <topology evidence="1">Multi-pass membrane protein</topology>
    </subcellularLocation>
</comment>
<feature type="transmembrane region" description="Helical" evidence="7">
    <location>
        <begin position="77"/>
        <end position="100"/>
    </location>
</feature>
<keyword evidence="4 7" id="KW-1133">Transmembrane helix</keyword>
<feature type="transmembrane region" description="Helical" evidence="7">
    <location>
        <begin position="417"/>
        <end position="439"/>
    </location>
</feature>
<feature type="transmembrane region" description="Helical" evidence="7">
    <location>
        <begin position="47"/>
        <end position="65"/>
    </location>
</feature>
<feature type="transmembrane region" description="Helical" evidence="7">
    <location>
        <begin position="326"/>
        <end position="346"/>
    </location>
</feature>
<dbReference type="GO" id="GO:0012505">
    <property type="term" value="C:endomembrane system"/>
    <property type="evidence" value="ECO:0007669"/>
    <property type="project" value="UniProtKB-SubCell"/>
</dbReference>